<comment type="caution">
    <text evidence="2">The sequence shown here is derived from an EMBL/GenBank/DDBJ whole genome shotgun (WGS) entry which is preliminary data.</text>
</comment>
<sequence>MQLLTHPKWIEFLSNVHSATEQLGNPDIIWFRGQGNAKYTLLPSLLRFDNGLSKEEEMFHTFRRFSEKIFHANPSEWETLFNMQHYHIPTRLLDWSETFGVALYFAVNSNNGVDDSAIYLLDPLQLNKECGREKIYRLPYDEDSFKYSDIYWHKKPFKATSPIAVEPVFQNDRIIAQRGTFTVHHNNTQPIETQFPKVVKKITISEEAIPSAKEFLKLANINEFTVYPDVAGIAEFIKKSIGLQ</sequence>
<dbReference type="Pfam" id="PF08867">
    <property type="entry name" value="FRG"/>
    <property type="match status" value="1"/>
</dbReference>
<name>A0ABT9A8N6_9BACT</name>
<gene>
    <name evidence="2" type="ORF">Q5H92_07565</name>
</gene>
<evidence type="ECO:0000259" key="1">
    <source>
        <dbReference type="SMART" id="SM00901"/>
    </source>
</evidence>
<dbReference type="SMART" id="SM00901">
    <property type="entry name" value="FRG"/>
    <property type="match status" value="1"/>
</dbReference>
<accession>A0ABT9A8N6</accession>
<protein>
    <submittedName>
        <fullName evidence="2">FRG domain-containing protein</fullName>
    </submittedName>
</protein>
<feature type="domain" description="FRG" evidence="1">
    <location>
        <begin position="25"/>
        <end position="119"/>
    </location>
</feature>
<proteinExistence type="predicted"/>
<dbReference type="RefSeq" id="WP_305010897.1">
    <property type="nucleotide sequence ID" value="NZ_JAUQSX010000003.1"/>
</dbReference>
<evidence type="ECO:0000313" key="3">
    <source>
        <dbReference type="Proteomes" id="UP001167796"/>
    </source>
</evidence>
<dbReference type="EMBL" id="JAUQSX010000003">
    <property type="protein sequence ID" value="MDO7846207.1"/>
    <property type="molecule type" value="Genomic_DNA"/>
</dbReference>
<evidence type="ECO:0000313" key="2">
    <source>
        <dbReference type="EMBL" id="MDO7846207.1"/>
    </source>
</evidence>
<dbReference type="Proteomes" id="UP001167796">
    <property type="component" value="Unassembled WGS sequence"/>
</dbReference>
<reference evidence="2" key="1">
    <citation type="submission" date="2023-07" db="EMBL/GenBank/DDBJ databases">
        <authorList>
            <person name="Kim M.K."/>
        </authorList>
    </citation>
    <scope>NUCLEOTIDE SEQUENCE</scope>
    <source>
        <strain evidence="2">M29</strain>
    </source>
</reference>
<organism evidence="2 3">
    <name type="scientific">Hymenobacter mellowenesis</name>
    <dbReference type="NCBI Taxonomy" id="3063995"/>
    <lineage>
        <taxon>Bacteria</taxon>
        <taxon>Pseudomonadati</taxon>
        <taxon>Bacteroidota</taxon>
        <taxon>Cytophagia</taxon>
        <taxon>Cytophagales</taxon>
        <taxon>Hymenobacteraceae</taxon>
        <taxon>Hymenobacter</taxon>
    </lineage>
</organism>
<keyword evidence="3" id="KW-1185">Reference proteome</keyword>
<dbReference type="InterPro" id="IPR014966">
    <property type="entry name" value="FRG-dom"/>
</dbReference>